<dbReference type="eggNOG" id="KOG4177">
    <property type="taxonomic scope" value="Eukaryota"/>
</dbReference>
<evidence type="ECO:0000313" key="3">
    <source>
        <dbReference type="Proteomes" id="UP000015100"/>
    </source>
</evidence>
<sequence length="373" mass="40871">MATRIKQRLAWDAADSDVADSDEEPEVALTDFNGDPDFTSNRSLGKMPPIDSYTIGWLCALLEELTAARVFLDAEHDKAEYVSTNDLGAYTLGTIGKHNVAIGVLPKGECGTSAAAIAARDMVHSFPNVRVGLLVGIGGGAPYKGRDIRLGDVVVSTPTGGRGGVMQYDFGKVLQGAPFQPTGFLNQPPHILRAAVADLESDHEIYGNEIHETIQKLLRRYRNLQKKYQRPNEDRLYKSDFVHAPSNVCCFGFNDNPSNEVERSSRELDDEDPRIHYGLIASTNNVMKDAIMRDELVAKYGILCFETEAAGLMNHFPCLVIRGICSYSDSHQNTAWQGYAAMTAAAYAKSLLCKLAPRRVAAQTKIEDLPDGN</sequence>
<dbReference type="PANTHER" id="PTHR46082">
    <property type="entry name" value="ATP/GTP-BINDING PROTEIN-RELATED"/>
    <property type="match status" value="1"/>
</dbReference>
<dbReference type="GO" id="GO:0003824">
    <property type="term" value="F:catalytic activity"/>
    <property type="evidence" value="ECO:0007669"/>
    <property type="project" value="InterPro"/>
</dbReference>
<organism evidence="2 3">
    <name type="scientific">Dactylellina haptotyla (strain CBS 200.50)</name>
    <name type="common">Nematode-trapping fungus</name>
    <name type="synonym">Monacrosporium haptotylum</name>
    <dbReference type="NCBI Taxonomy" id="1284197"/>
    <lineage>
        <taxon>Eukaryota</taxon>
        <taxon>Fungi</taxon>
        <taxon>Dikarya</taxon>
        <taxon>Ascomycota</taxon>
        <taxon>Pezizomycotina</taxon>
        <taxon>Orbiliomycetes</taxon>
        <taxon>Orbiliales</taxon>
        <taxon>Orbiliaceae</taxon>
        <taxon>Dactylellina</taxon>
    </lineage>
</organism>
<evidence type="ECO:0000259" key="1">
    <source>
        <dbReference type="Pfam" id="PF01048"/>
    </source>
</evidence>
<dbReference type="InterPro" id="IPR000845">
    <property type="entry name" value="Nucleoside_phosphorylase_d"/>
</dbReference>
<dbReference type="OrthoDB" id="1577640at2759"/>
<name>S8CCX7_DACHA</name>
<dbReference type="InterPro" id="IPR035994">
    <property type="entry name" value="Nucleoside_phosphorylase_sf"/>
</dbReference>
<dbReference type="GO" id="GO:0009116">
    <property type="term" value="P:nucleoside metabolic process"/>
    <property type="evidence" value="ECO:0007669"/>
    <property type="project" value="InterPro"/>
</dbReference>
<proteinExistence type="predicted"/>
<dbReference type="EMBL" id="AQGS01000014">
    <property type="protein sequence ID" value="EPS45497.1"/>
    <property type="molecule type" value="Genomic_DNA"/>
</dbReference>
<dbReference type="OMA" id="WIERTEE"/>
<comment type="caution">
    <text evidence="2">The sequence shown here is derived from an EMBL/GenBank/DDBJ whole genome shotgun (WGS) entry which is preliminary data.</text>
</comment>
<dbReference type="HOGENOM" id="CLU_000288_34_22_1"/>
<feature type="domain" description="Nucleoside phosphorylase" evidence="1">
    <location>
        <begin position="55"/>
        <end position="326"/>
    </location>
</feature>
<dbReference type="Gene3D" id="3.40.50.1580">
    <property type="entry name" value="Nucleoside phosphorylase domain"/>
    <property type="match status" value="1"/>
</dbReference>
<keyword evidence="3" id="KW-1185">Reference proteome</keyword>
<accession>S8CCX7</accession>
<reference evidence="2 3" key="1">
    <citation type="journal article" date="2013" name="PLoS Genet.">
        <title>Genomic mechanisms accounting for the adaptation to parasitism in nematode-trapping fungi.</title>
        <authorList>
            <person name="Meerupati T."/>
            <person name="Andersson K.M."/>
            <person name="Friman E."/>
            <person name="Kumar D."/>
            <person name="Tunlid A."/>
            <person name="Ahren D."/>
        </authorList>
    </citation>
    <scope>NUCLEOTIDE SEQUENCE [LARGE SCALE GENOMIC DNA]</scope>
    <source>
        <strain evidence="2 3">CBS 200.50</strain>
    </source>
</reference>
<dbReference type="AlphaFoldDB" id="S8CCX7"/>
<protein>
    <recommendedName>
        <fullName evidence="1">Nucleoside phosphorylase domain-containing protein</fullName>
    </recommendedName>
</protein>
<dbReference type="Proteomes" id="UP000015100">
    <property type="component" value="Unassembled WGS sequence"/>
</dbReference>
<dbReference type="SUPFAM" id="SSF53167">
    <property type="entry name" value="Purine and uridine phosphorylases"/>
    <property type="match status" value="1"/>
</dbReference>
<evidence type="ECO:0000313" key="2">
    <source>
        <dbReference type="EMBL" id="EPS45497.1"/>
    </source>
</evidence>
<gene>
    <name evidence="2" type="ORF">H072_510</name>
</gene>
<reference evidence="3" key="2">
    <citation type="submission" date="2013-04" db="EMBL/GenBank/DDBJ databases">
        <title>Genomic mechanisms accounting for the adaptation to parasitism in nematode-trapping fungi.</title>
        <authorList>
            <person name="Ahren D.G."/>
        </authorList>
    </citation>
    <scope>NUCLEOTIDE SEQUENCE [LARGE SCALE GENOMIC DNA]</scope>
    <source>
        <strain evidence="3">CBS 200.50</strain>
    </source>
</reference>
<dbReference type="InterPro" id="IPR053137">
    <property type="entry name" value="NLR-like"/>
</dbReference>
<dbReference type="PANTHER" id="PTHR46082:SF11">
    <property type="entry name" value="AAA+ ATPASE DOMAIN-CONTAINING PROTEIN-RELATED"/>
    <property type="match status" value="1"/>
</dbReference>
<dbReference type="Pfam" id="PF01048">
    <property type="entry name" value="PNP_UDP_1"/>
    <property type="match status" value="1"/>
</dbReference>